<dbReference type="RefSeq" id="WP_080595055.1">
    <property type="nucleotide sequence ID" value="NZ_CP013380.1"/>
</dbReference>
<gene>
    <name evidence="4" type="ORF">I6G56_11065</name>
</gene>
<dbReference type="PANTHER" id="PTHR43464">
    <property type="entry name" value="METHYLTRANSFERASE"/>
    <property type="match status" value="1"/>
</dbReference>
<dbReference type="GO" id="GO:0032259">
    <property type="term" value="P:methylation"/>
    <property type="evidence" value="ECO:0007669"/>
    <property type="project" value="UniProtKB-KW"/>
</dbReference>
<name>A0A7T2WWI8_9BURK</name>
<accession>A0A7T2WWI8</accession>
<evidence type="ECO:0000313" key="5">
    <source>
        <dbReference type="Proteomes" id="UP000594943"/>
    </source>
</evidence>
<proteinExistence type="predicted"/>
<evidence type="ECO:0000256" key="3">
    <source>
        <dbReference type="ARBA" id="ARBA00022691"/>
    </source>
</evidence>
<evidence type="ECO:0000256" key="1">
    <source>
        <dbReference type="ARBA" id="ARBA00022603"/>
    </source>
</evidence>
<sequence length="253" mass="28349">MNDDSLVSQSSYRTRIYAHYASVFQDANATFDADAAWRWGRGYRHYLRGWLPDSQEARVLDMACGGGKLLYFFKRMGYRKVCGVDTSPEQVRLSRQVTADVMQEDVLDFLEDRPQSYDLVTGLDIVEHLHKPEVLRLLDTCHAALKPGGRLVLQTPNADSPWGASSRYGDFTHELGFNPNSLSRLLALSGFCNIEVRETGPILIGHGVLSSVRYFIWQAIRAALILWNLAETGDAGSGVFTRVFLISAKRASK</sequence>
<dbReference type="Proteomes" id="UP000594943">
    <property type="component" value="Chromosome 1"/>
</dbReference>
<dbReference type="KEGG" id="bhg:I6G56_11065"/>
<keyword evidence="3" id="KW-0949">S-adenosyl-L-methionine</keyword>
<dbReference type="Pfam" id="PF13489">
    <property type="entry name" value="Methyltransf_23"/>
    <property type="match status" value="1"/>
</dbReference>
<organism evidence="4 5">
    <name type="scientific">Burkholderia humptydooensis</name>
    <dbReference type="NCBI Taxonomy" id="430531"/>
    <lineage>
        <taxon>Bacteria</taxon>
        <taxon>Pseudomonadati</taxon>
        <taxon>Pseudomonadota</taxon>
        <taxon>Betaproteobacteria</taxon>
        <taxon>Burkholderiales</taxon>
        <taxon>Burkholderiaceae</taxon>
        <taxon>Burkholderia</taxon>
        <taxon>pseudomallei group</taxon>
    </lineage>
</organism>
<dbReference type="GO" id="GO:0008168">
    <property type="term" value="F:methyltransferase activity"/>
    <property type="evidence" value="ECO:0007669"/>
    <property type="project" value="UniProtKB-KW"/>
</dbReference>
<keyword evidence="2 4" id="KW-0808">Transferase</keyword>
<evidence type="ECO:0000256" key="2">
    <source>
        <dbReference type="ARBA" id="ARBA00022679"/>
    </source>
</evidence>
<dbReference type="EMBL" id="CP065686">
    <property type="protein sequence ID" value="QPS42177.1"/>
    <property type="molecule type" value="Genomic_DNA"/>
</dbReference>
<keyword evidence="1 4" id="KW-0489">Methyltransferase</keyword>
<dbReference type="Gene3D" id="3.40.50.150">
    <property type="entry name" value="Vaccinia Virus protein VP39"/>
    <property type="match status" value="1"/>
</dbReference>
<reference evidence="4 5" key="1">
    <citation type="submission" date="2020-12" db="EMBL/GenBank/DDBJ databases">
        <title>FDA dAtabase for Regulatory Grade micrObial Sequences (FDA-ARGOS): Supporting development and validation of Infectious Disease Dx tests.</title>
        <authorList>
            <person name="Nelson B."/>
            <person name="Plummer A."/>
            <person name="Tallon L."/>
            <person name="Sadzewicz L."/>
            <person name="Zhao X."/>
            <person name="Boylan J."/>
            <person name="Ott S."/>
            <person name="Bowen H."/>
            <person name="Vavikolanu K."/>
            <person name="Mehta A."/>
            <person name="Aluvathingal J."/>
            <person name="Nadendla S."/>
            <person name="Myers T."/>
            <person name="Yan Y."/>
            <person name="Sichtig H."/>
        </authorList>
    </citation>
    <scope>NUCLEOTIDE SEQUENCE [LARGE SCALE GENOMIC DNA]</scope>
    <source>
        <strain evidence="4 5">FDAARGOS_899</strain>
    </source>
</reference>
<dbReference type="CDD" id="cd02440">
    <property type="entry name" value="AdoMet_MTases"/>
    <property type="match status" value="1"/>
</dbReference>
<evidence type="ECO:0000313" key="4">
    <source>
        <dbReference type="EMBL" id="QPS42177.1"/>
    </source>
</evidence>
<protein>
    <submittedName>
        <fullName evidence="4">Methyltransferase domain-containing protein</fullName>
    </submittedName>
</protein>
<dbReference type="InterPro" id="IPR029063">
    <property type="entry name" value="SAM-dependent_MTases_sf"/>
</dbReference>
<dbReference type="PANTHER" id="PTHR43464:SF19">
    <property type="entry name" value="UBIQUINONE BIOSYNTHESIS O-METHYLTRANSFERASE, MITOCHONDRIAL"/>
    <property type="match status" value="1"/>
</dbReference>
<dbReference type="SUPFAM" id="SSF53335">
    <property type="entry name" value="S-adenosyl-L-methionine-dependent methyltransferases"/>
    <property type="match status" value="1"/>
</dbReference>
<dbReference type="AlphaFoldDB" id="A0A7T2WWI8"/>